<sequence>MSEDVDGWFRDQYDEHTDIRGIPVPATKSPNSSIRERDYYFKVMQIHTSWKRLKSASGIASHVGMGFSVQILEREQYVNLPDKGAEWYRTCKNWDNYKAESLDVWGQHGSGL</sequence>
<evidence type="ECO:0000313" key="2">
    <source>
        <dbReference type="Proteomes" id="UP000265663"/>
    </source>
</evidence>
<proteinExistence type="predicted"/>
<evidence type="ECO:0000313" key="1">
    <source>
        <dbReference type="EMBL" id="RMZ66136.1"/>
    </source>
</evidence>
<dbReference type="AlphaFoldDB" id="A0A3M7LVD6"/>
<keyword evidence="2" id="KW-1185">Reference proteome</keyword>
<organism evidence="1 2">
    <name type="scientific">Pyrenophora seminiperda CCB06</name>
    <dbReference type="NCBI Taxonomy" id="1302712"/>
    <lineage>
        <taxon>Eukaryota</taxon>
        <taxon>Fungi</taxon>
        <taxon>Dikarya</taxon>
        <taxon>Ascomycota</taxon>
        <taxon>Pezizomycotina</taxon>
        <taxon>Dothideomycetes</taxon>
        <taxon>Pleosporomycetidae</taxon>
        <taxon>Pleosporales</taxon>
        <taxon>Pleosporineae</taxon>
        <taxon>Pleosporaceae</taxon>
        <taxon>Pyrenophora</taxon>
    </lineage>
</organism>
<protein>
    <submittedName>
        <fullName evidence="1">Multicopper oxidase</fullName>
    </submittedName>
</protein>
<accession>A0A3M7LVD6</accession>
<name>A0A3M7LVD6_9PLEO</name>
<reference evidence="1 2" key="1">
    <citation type="journal article" date="2014" name="PLoS ONE">
        <title>De novo Genome Assembly of the Fungal Plant Pathogen Pyrenophora semeniperda.</title>
        <authorList>
            <person name="Soliai M.M."/>
            <person name="Meyer S.E."/>
            <person name="Udall J.A."/>
            <person name="Elzinga D.E."/>
            <person name="Hermansen R.A."/>
            <person name="Bodily P.M."/>
            <person name="Hart A.A."/>
            <person name="Coleman C.E."/>
        </authorList>
    </citation>
    <scope>NUCLEOTIDE SEQUENCE [LARGE SCALE GENOMIC DNA]</scope>
    <source>
        <strain evidence="1 2">CCB06</strain>
        <tissue evidence="1">Mycelium</tissue>
    </source>
</reference>
<gene>
    <name evidence="1" type="ORF">GMOD_00005205</name>
</gene>
<dbReference type="EMBL" id="KE747806">
    <property type="protein sequence ID" value="RMZ66136.1"/>
    <property type="molecule type" value="Genomic_DNA"/>
</dbReference>
<dbReference type="Proteomes" id="UP000265663">
    <property type="component" value="Unassembled WGS sequence"/>
</dbReference>